<evidence type="ECO:0000256" key="1">
    <source>
        <dbReference type="ARBA" id="ARBA00006484"/>
    </source>
</evidence>
<protein>
    <submittedName>
        <fullName evidence="5">Uncharacterized protein</fullName>
    </submittedName>
</protein>
<dbReference type="Pfam" id="PF00106">
    <property type="entry name" value="adh_short"/>
    <property type="match status" value="1"/>
</dbReference>
<evidence type="ECO:0000256" key="4">
    <source>
        <dbReference type="RuleBase" id="RU000363"/>
    </source>
</evidence>
<evidence type="ECO:0000256" key="2">
    <source>
        <dbReference type="ARBA" id="ARBA00022857"/>
    </source>
</evidence>
<name>A0A9P1GUN3_9PEZI</name>
<dbReference type="PRINTS" id="PR00081">
    <property type="entry name" value="GDHRDH"/>
</dbReference>
<sequence length="206" mass="22328">MLRAFFNLQKLSHLRDLGIEVIELDVESTESIRAAAETVNSFTGGRLDFLINNSGSGYNATVLDTDVQQARKMFDVNVFGLLEVTQAFAPQIIAAKGQIINIGSLAGVIPVPYQGLYNASKAAIHSLSDTLRVEMAPFGVKVVTGGVRTNFSRNTPAYHFPEDSLYNTARDILEPVMAGRSTDMFHTTPEEFAKGRPAAESAFPGS</sequence>
<dbReference type="PANTHER" id="PTHR44169:SF3">
    <property type="entry name" value="SHORT-CHAIN DEHYDROGENASE SRDE"/>
    <property type="match status" value="1"/>
</dbReference>
<dbReference type="GO" id="GO:0006654">
    <property type="term" value="P:phosphatidic acid biosynthetic process"/>
    <property type="evidence" value="ECO:0007669"/>
    <property type="project" value="TreeGrafter"/>
</dbReference>
<dbReference type="PROSITE" id="PS00061">
    <property type="entry name" value="ADH_SHORT"/>
    <property type="match status" value="1"/>
</dbReference>
<dbReference type="EMBL" id="CALLCH030000001">
    <property type="protein sequence ID" value="CAI4210904.1"/>
    <property type="molecule type" value="Genomic_DNA"/>
</dbReference>
<organism evidence="5 6">
    <name type="scientific">Parascedosporium putredinis</name>
    <dbReference type="NCBI Taxonomy" id="1442378"/>
    <lineage>
        <taxon>Eukaryota</taxon>
        <taxon>Fungi</taxon>
        <taxon>Dikarya</taxon>
        <taxon>Ascomycota</taxon>
        <taxon>Pezizomycotina</taxon>
        <taxon>Sordariomycetes</taxon>
        <taxon>Hypocreomycetidae</taxon>
        <taxon>Microascales</taxon>
        <taxon>Microascaceae</taxon>
        <taxon>Parascedosporium</taxon>
    </lineage>
</organism>
<dbReference type="GO" id="GO:0019433">
    <property type="term" value="P:triglyceride catabolic process"/>
    <property type="evidence" value="ECO:0007669"/>
    <property type="project" value="TreeGrafter"/>
</dbReference>
<reference evidence="5" key="1">
    <citation type="submission" date="2022-11" db="EMBL/GenBank/DDBJ databases">
        <authorList>
            <person name="Scott C."/>
            <person name="Bruce N."/>
        </authorList>
    </citation>
    <scope>NUCLEOTIDE SEQUENCE</scope>
</reference>
<dbReference type="GO" id="GO:0000140">
    <property type="term" value="F:acylglycerone-phosphate reductase (NADP+) activity"/>
    <property type="evidence" value="ECO:0007669"/>
    <property type="project" value="TreeGrafter"/>
</dbReference>
<keyword evidence="3" id="KW-0560">Oxidoreductase</keyword>
<dbReference type="GO" id="GO:0005811">
    <property type="term" value="C:lipid droplet"/>
    <property type="evidence" value="ECO:0007669"/>
    <property type="project" value="TreeGrafter"/>
</dbReference>
<dbReference type="GO" id="GO:0005783">
    <property type="term" value="C:endoplasmic reticulum"/>
    <property type="evidence" value="ECO:0007669"/>
    <property type="project" value="TreeGrafter"/>
</dbReference>
<gene>
    <name evidence="5" type="ORF">PPNO1_LOCUS702</name>
</gene>
<dbReference type="Proteomes" id="UP000838763">
    <property type="component" value="Unassembled WGS sequence"/>
</dbReference>
<dbReference type="GO" id="GO:0004806">
    <property type="term" value="F:triacylglycerol lipase activity"/>
    <property type="evidence" value="ECO:0007669"/>
    <property type="project" value="TreeGrafter"/>
</dbReference>
<dbReference type="PANTHER" id="PTHR44169">
    <property type="entry name" value="NADPH-DEPENDENT 1-ACYLDIHYDROXYACETONE PHOSPHATE REDUCTASE"/>
    <property type="match status" value="1"/>
</dbReference>
<dbReference type="InterPro" id="IPR036291">
    <property type="entry name" value="NAD(P)-bd_dom_sf"/>
</dbReference>
<dbReference type="OrthoDB" id="2102561at2759"/>
<dbReference type="InterPro" id="IPR002347">
    <property type="entry name" value="SDR_fam"/>
</dbReference>
<comment type="caution">
    <text evidence="5">The sequence shown here is derived from an EMBL/GenBank/DDBJ whole genome shotgun (WGS) entry which is preliminary data.</text>
</comment>
<dbReference type="Gene3D" id="3.40.50.720">
    <property type="entry name" value="NAD(P)-binding Rossmann-like Domain"/>
    <property type="match status" value="1"/>
</dbReference>
<comment type="similarity">
    <text evidence="1 4">Belongs to the short-chain dehydrogenases/reductases (SDR) family.</text>
</comment>
<evidence type="ECO:0000256" key="3">
    <source>
        <dbReference type="ARBA" id="ARBA00023002"/>
    </source>
</evidence>
<keyword evidence="2" id="KW-0521">NADP</keyword>
<dbReference type="AlphaFoldDB" id="A0A9P1GUN3"/>
<keyword evidence="6" id="KW-1185">Reference proteome</keyword>
<dbReference type="InterPro" id="IPR020904">
    <property type="entry name" value="Sc_DH/Rdtase_CS"/>
</dbReference>
<dbReference type="SUPFAM" id="SSF51735">
    <property type="entry name" value="NAD(P)-binding Rossmann-fold domains"/>
    <property type="match status" value="1"/>
</dbReference>
<evidence type="ECO:0000313" key="6">
    <source>
        <dbReference type="Proteomes" id="UP000838763"/>
    </source>
</evidence>
<proteinExistence type="inferred from homology"/>
<accession>A0A9P1GUN3</accession>
<evidence type="ECO:0000313" key="5">
    <source>
        <dbReference type="EMBL" id="CAI4210904.1"/>
    </source>
</evidence>
<dbReference type="PRINTS" id="PR00080">
    <property type="entry name" value="SDRFAMILY"/>
</dbReference>